<comment type="caution">
    <text evidence="1">The sequence shown here is derived from an EMBL/GenBank/DDBJ whole genome shotgun (WGS) entry which is preliminary data.</text>
</comment>
<organism evidence="1 2">
    <name type="scientific">Holtiella tumoricola</name>
    <dbReference type="NCBI Taxonomy" id="3018743"/>
    <lineage>
        <taxon>Bacteria</taxon>
        <taxon>Bacillati</taxon>
        <taxon>Bacillota</taxon>
        <taxon>Clostridia</taxon>
        <taxon>Lachnospirales</taxon>
        <taxon>Cellulosilyticaceae</taxon>
        <taxon>Holtiella</taxon>
    </lineage>
</organism>
<proteinExistence type="predicted"/>
<dbReference type="EMBL" id="JAQIFT010000002">
    <property type="protein sequence ID" value="MDA3729911.1"/>
    <property type="molecule type" value="Genomic_DNA"/>
</dbReference>
<evidence type="ECO:0000313" key="2">
    <source>
        <dbReference type="Proteomes" id="UP001169242"/>
    </source>
</evidence>
<dbReference type="Proteomes" id="UP001169242">
    <property type="component" value="Unassembled WGS sequence"/>
</dbReference>
<gene>
    <name evidence="1" type="ORF">PBV87_00090</name>
</gene>
<dbReference type="RefSeq" id="WP_271010681.1">
    <property type="nucleotide sequence ID" value="NZ_JAQIFT010000002.1"/>
</dbReference>
<protein>
    <submittedName>
        <fullName evidence="1">Uncharacterized protein</fullName>
    </submittedName>
</protein>
<reference evidence="1" key="1">
    <citation type="journal article" date="2023" name="Int. J. Syst. Evol. Microbiol.">
        <title>&lt;i&gt;Holtiella tumoricola&lt;/i&gt; gen. nov. sp. nov., isolated from a human clinical sample.</title>
        <authorList>
            <person name="Allen-Vercoe E."/>
            <person name="Daigneault M.C."/>
            <person name="Vancuren S.J."/>
            <person name="Cochrane K."/>
            <person name="O'Neal L.L."/>
            <person name="Sankaranarayanan K."/>
            <person name="Lawson P.A."/>
        </authorList>
    </citation>
    <scope>NUCLEOTIDE SEQUENCE</scope>
    <source>
        <strain evidence="1">CC70A</strain>
    </source>
</reference>
<accession>A0AA42DJ77</accession>
<name>A0AA42DJ77_9FIRM</name>
<keyword evidence="2" id="KW-1185">Reference proteome</keyword>
<sequence>MLKTKKKGADPIKDNRPKNVITTDVVGVPSLVHALGGKSLIKTFGAESATEVCSRLKASTYVEVVTEDSCKPYATTDMRQRYVELKENGELEGVDVIAMPMYDPIPSLKAVNNVFLYIQDFRLQVIEKALQELSGVEIDNLILVYVEQYVLDIYTTRQKYDLEQYVRNGVVGAYAATIEHLVQNIDPKVFLISKEQAEFVRVFNNCYVSTEKDKQDLIEHEFYYRVMKLGRRATFEELLNYVKELGFNVIEEEDGAIHIFSNYIKSI</sequence>
<evidence type="ECO:0000313" key="1">
    <source>
        <dbReference type="EMBL" id="MDA3729911.1"/>
    </source>
</evidence>
<dbReference type="AlphaFoldDB" id="A0AA42DJ77"/>